<organism evidence="2 3">
    <name type="scientific">candidate division Kazan bacterium RIFCSPLOWO2_01_FULL_45_19</name>
    <dbReference type="NCBI Taxonomy" id="1798538"/>
    <lineage>
        <taxon>Bacteria</taxon>
        <taxon>Bacteria division Kazan-3B-28</taxon>
    </lineage>
</organism>
<reference evidence="2 3" key="1">
    <citation type="journal article" date="2016" name="Nat. Commun.">
        <title>Thousands of microbial genomes shed light on interconnected biogeochemical processes in an aquifer system.</title>
        <authorList>
            <person name="Anantharaman K."/>
            <person name="Brown C.T."/>
            <person name="Hug L.A."/>
            <person name="Sharon I."/>
            <person name="Castelle C.J."/>
            <person name="Probst A.J."/>
            <person name="Thomas B.C."/>
            <person name="Singh A."/>
            <person name="Wilkins M.J."/>
            <person name="Karaoz U."/>
            <person name="Brodie E.L."/>
            <person name="Williams K.H."/>
            <person name="Hubbard S.S."/>
            <person name="Banfield J.F."/>
        </authorList>
    </citation>
    <scope>NUCLEOTIDE SEQUENCE [LARGE SCALE GENOMIC DNA]</scope>
</reference>
<sequence length="286" mass="31342">MLVSKFWEERARLTSKPSFGGDVAVGDLHHILEPLGPNSIGISALPPERYSLVWSYRNVGDYDWDGEVSVADITQVADFFGYTAPDGQTPSYKLKADGDGNGEVGVSDITPIAYNYLSAVSGYIIQGSQLDGEFTDIVQIDDEALGVQIFHGWHKTISWDCTGQEYDLFRVVPVDLNGQRSSPSNIAGSVWIQPNILSVSPTWVWSGGGEPSYVGQEITFSVELSEESVPPFAYDWDFGGASAPNTSTEQQVMVNMTEIGEFWIHISVSNQWGTDSWSFPVVVNPV</sequence>
<dbReference type="InterPro" id="IPR036439">
    <property type="entry name" value="Dockerin_dom_sf"/>
</dbReference>
<dbReference type="GO" id="GO:0000272">
    <property type="term" value="P:polysaccharide catabolic process"/>
    <property type="evidence" value="ECO:0007669"/>
    <property type="project" value="InterPro"/>
</dbReference>
<dbReference type="InterPro" id="IPR013783">
    <property type="entry name" value="Ig-like_fold"/>
</dbReference>
<dbReference type="SUPFAM" id="SSF49299">
    <property type="entry name" value="PKD domain"/>
    <property type="match status" value="1"/>
</dbReference>
<feature type="domain" description="PKD" evidence="1">
    <location>
        <begin position="201"/>
        <end position="286"/>
    </location>
</feature>
<evidence type="ECO:0000313" key="3">
    <source>
        <dbReference type="Proteomes" id="UP000178085"/>
    </source>
</evidence>
<dbReference type="InterPro" id="IPR035986">
    <property type="entry name" value="PKD_dom_sf"/>
</dbReference>
<protein>
    <recommendedName>
        <fullName evidence="1">PKD domain-containing protein</fullName>
    </recommendedName>
</protein>
<dbReference type="EMBL" id="METD01000001">
    <property type="protein sequence ID" value="OGB73723.1"/>
    <property type="molecule type" value="Genomic_DNA"/>
</dbReference>
<dbReference type="Gene3D" id="2.60.40.10">
    <property type="entry name" value="Immunoglobulins"/>
    <property type="match status" value="1"/>
</dbReference>
<dbReference type="Gene3D" id="1.10.1330.10">
    <property type="entry name" value="Dockerin domain"/>
    <property type="match status" value="1"/>
</dbReference>
<name>A0A1F4NQI4_UNCK3</name>
<dbReference type="AlphaFoldDB" id="A0A1F4NQI4"/>
<proteinExistence type="predicted"/>
<comment type="caution">
    <text evidence="2">The sequence shown here is derived from an EMBL/GenBank/DDBJ whole genome shotgun (WGS) entry which is preliminary data.</text>
</comment>
<dbReference type="Proteomes" id="UP000178085">
    <property type="component" value="Unassembled WGS sequence"/>
</dbReference>
<dbReference type="InterPro" id="IPR000601">
    <property type="entry name" value="PKD_dom"/>
</dbReference>
<gene>
    <name evidence="2" type="ORF">A3K51_02725</name>
</gene>
<dbReference type="PROSITE" id="PS50093">
    <property type="entry name" value="PKD"/>
    <property type="match status" value="1"/>
</dbReference>
<evidence type="ECO:0000313" key="2">
    <source>
        <dbReference type="EMBL" id="OGB73723.1"/>
    </source>
</evidence>
<evidence type="ECO:0000259" key="1">
    <source>
        <dbReference type="PROSITE" id="PS50093"/>
    </source>
</evidence>
<accession>A0A1F4NQI4</accession>
<dbReference type="SUPFAM" id="SSF63446">
    <property type="entry name" value="Type I dockerin domain"/>
    <property type="match status" value="1"/>
</dbReference>